<comment type="caution">
    <text evidence="4">The sequence shown here is derived from an EMBL/GenBank/DDBJ whole genome shotgun (WGS) entry which is preliminary data.</text>
</comment>
<proteinExistence type="inferred from homology"/>
<evidence type="ECO:0000259" key="3">
    <source>
        <dbReference type="Pfam" id="PF08338"/>
    </source>
</evidence>
<dbReference type="SUPFAM" id="SSF51735">
    <property type="entry name" value="NAD(P)-binding Rossmann-fold domains"/>
    <property type="match status" value="1"/>
</dbReference>
<dbReference type="NCBIfam" id="TIGR01777">
    <property type="entry name" value="yfcH"/>
    <property type="match status" value="1"/>
</dbReference>
<dbReference type="EMBL" id="LQOJ01000069">
    <property type="protein sequence ID" value="ORU97282.1"/>
    <property type="molecule type" value="Genomic_DNA"/>
</dbReference>
<evidence type="ECO:0000313" key="5">
    <source>
        <dbReference type="Proteomes" id="UP000193484"/>
    </source>
</evidence>
<evidence type="ECO:0000256" key="1">
    <source>
        <dbReference type="ARBA" id="ARBA00009353"/>
    </source>
</evidence>
<keyword evidence="5" id="KW-1185">Reference proteome</keyword>
<dbReference type="PANTHER" id="PTHR11092:SF0">
    <property type="entry name" value="EPIMERASE FAMILY PROTEIN SDR39U1"/>
    <property type="match status" value="1"/>
</dbReference>
<dbReference type="Proteomes" id="UP000193484">
    <property type="component" value="Unassembled WGS sequence"/>
</dbReference>
<dbReference type="AlphaFoldDB" id="A0A1X1R071"/>
<organism evidence="4 5">
    <name type="scientific">Mycolicibacterium fallax</name>
    <name type="common">Mycobacterium fallax</name>
    <dbReference type="NCBI Taxonomy" id="1793"/>
    <lineage>
        <taxon>Bacteria</taxon>
        <taxon>Bacillati</taxon>
        <taxon>Actinomycetota</taxon>
        <taxon>Actinomycetes</taxon>
        <taxon>Mycobacteriales</taxon>
        <taxon>Mycobacteriaceae</taxon>
        <taxon>Mycolicibacterium</taxon>
    </lineage>
</organism>
<dbReference type="InterPro" id="IPR013549">
    <property type="entry name" value="DUF1731"/>
</dbReference>
<feature type="domain" description="NAD-dependent epimerase/dehydratase" evidence="2">
    <location>
        <begin position="2"/>
        <end position="208"/>
    </location>
</feature>
<dbReference type="PANTHER" id="PTHR11092">
    <property type="entry name" value="SUGAR NUCLEOTIDE EPIMERASE RELATED"/>
    <property type="match status" value="1"/>
</dbReference>
<gene>
    <name evidence="4" type="ORF">AWC04_18545</name>
</gene>
<name>A0A1X1R071_MYCFA</name>
<sequence>MAVAGSSGLIGSALTAVLRASDQPVLRLVRHAPNQPDQRFWNPDVGQLDPAALQGVSAVVNLCGAPIAGQRWSGSYKQLLRDSRIGPTEVLAAACARVGVPTLINGSAIGYYGDTGATPVDETAPAGSGFLAGLCRDWEAATAPAAAAGTRVVTVRTGHVLSATGGLLGRLRPLFALGLGARFGNGRQYLSWISLEDAVRALRFVLTEDTMAGPVNLTGPAPVSNAEFTAALGRAVHRPALLRVPGFAAKPLLGEFAEEGLLIGQRVTPGALTGAGFAFHHSTLDRALAYAGGD</sequence>
<evidence type="ECO:0000313" key="4">
    <source>
        <dbReference type="EMBL" id="ORU97282.1"/>
    </source>
</evidence>
<evidence type="ECO:0000259" key="2">
    <source>
        <dbReference type="Pfam" id="PF01370"/>
    </source>
</evidence>
<dbReference type="InterPro" id="IPR036291">
    <property type="entry name" value="NAD(P)-bd_dom_sf"/>
</dbReference>
<comment type="similarity">
    <text evidence="1">Belongs to the NAD(P)-dependent epimerase/dehydratase family. SDR39U1 subfamily.</text>
</comment>
<dbReference type="Pfam" id="PF08338">
    <property type="entry name" value="DUF1731"/>
    <property type="match status" value="1"/>
</dbReference>
<accession>A0A1X1R071</accession>
<reference evidence="4 5" key="1">
    <citation type="submission" date="2016-01" db="EMBL/GenBank/DDBJ databases">
        <title>The new phylogeny of the genus Mycobacterium.</title>
        <authorList>
            <person name="Tarcisio F."/>
            <person name="Conor M."/>
            <person name="Antonella G."/>
            <person name="Elisabetta G."/>
            <person name="Giulia F.S."/>
            <person name="Sara T."/>
            <person name="Anna F."/>
            <person name="Clotilde B."/>
            <person name="Roberto B."/>
            <person name="Veronica D.S."/>
            <person name="Fabio R."/>
            <person name="Monica P."/>
            <person name="Olivier J."/>
            <person name="Enrico T."/>
            <person name="Nicola S."/>
        </authorList>
    </citation>
    <scope>NUCLEOTIDE SEQUENCE [LARGE SCALE GENOMIC DNA]</scope>
    <source>
        <strain evidence="4 5">DSM 44179</strain>
    </source>
</reference>
<dbReference type="Pfam" id="PF01370">
    <property type="entry name" value="Epimerase"/>
    <property type="match status" value="1"/>
</dbReference>
<dbReference type="Gene3D" id="3.40.50.720">
    <property type="entry name" value="NAD(P)-binding Rossmann-like Domain"/>
    <property type="match status" value="1"/>
</dbReference>
<dbReference type="STRING" id="1793.AWC04_18545"/>
<dbReference type="InterPro" id="IPR010099">
    <property type="entry name" value="SDR39U1"/>
</dbReference>
<dbReference type="InterPro" id="IPR001509">
    <property type="entry name" value="Epimerase_deHydtase"/>
</dbReference>
<feature type="domain" description="DUF1731" evidence="3">
    <location>
        <begin position="244"/>
        <end position="289"/>
    </location>
</feature>
<protein>
    <submittedName>
        <fullName evidence="4">Epimerase</fullName>
    </submittedName>
</protein>